<sequence length="411" mass="47599">MPSYTLTLHLPRTESDKTNFCNIISHLSTQYHYENYYCQADSSEASPFHIHVCLQCTPTAFRSTYQQLKAWMKQKYSNQENVDQHIAIPRTPSGRVKQINFGDYIGRYLLVKTNIQWWCGKTNGKGTTRDSYSQLIPKPTSNRAVAMQYVYQRCVDNWWLEINDIQREFPDYYWRCLSTGSDRTITKLLELVRCKLLETETLGTYMQKQKPTRTTWSQHPPSDWLALTLQANQIQSAKFAKSFYDWSTHASQKQNALVFQGPPNTGKTLIAESIIYTSPHYACTNKNNENFPFSDCTSTFLIWWEECTITEKTVDDAKCIMAGTPVKVDRKGRSQAPIPRTPIIITTNDHFGRVHSGNITTMQHLPALHARSYIYTLHHNWADTGIQYPSRNLREQTMIDWFHYGSTLTAP</sequence>
<evidence type="ECO:0000259" key="6">
    <source>
        <dbReference type="PROSITE" id="PS51206"/>
    </source>
</evidence>
<name>A0A9Y1GE38_9VIRU</name>
<keyword evidence="2" id="KW-1048">Host nucleus</keyword>
<comment type="subcellular location">
    <subcellularLocation>
        <location evidence="1">Host nucleus</location>
    </subcellularLocation>
</comment>
<reference evidence="7" key="1">
    <citation type="submission" date="2022-05" db="EMBL/GenBank/DDBJ databases">
        <authorList>
            <person name="Costa V.A."/>
            <person name="Bellwood D.R."/>
            <person name="Mifsud J.C.O."/>
            <person name="Geoghegan J.L."/>
            <person name="Holmes E.C."/>
            <person name="Harvey E."/>
        </authorList>
    </citation>
    <scope>NUCLEOTIDE SEQUENCE</scope>
    <source>
        <strain evidence="7">F66</strain>
    </source>
</reference>
<accession>A0A9Y1GE38</accession>
<keyword evidence="4" id="KW-0547">Nucleotide-binding</keyword>
<keyword evidence="5" id="KW-0067">ATP-binding</keyword>
<dbReference type="GO" id="GO:0005524">
    <property type="term" value="F:ATP binding"/>
    <property type="evidence" value="ECO:0007669"/>
    <property type="project" value="UniProtKB-KW"/>
</dbReference>
<dbReference type="Gene3D" id="3.40.1310.20">
    <property type="match status" value="1"/>
</dbReference>
<dbReference type="InterPro" id="IPR014015">
    <property type="entry name" value="Helicase_SF3_DNA-vir"/>
</dbReference>
<dbReference type="GO" id="GO:0042025">
    <property type="term" value="C:host cell nucleus"/>
    <property type="evidence" value="ECO:0007669"/>
    <property type="project" value="UniProtKB-SubCell"/>
</dbReference>
<dbReference type="SUPFAM" id="SSF55464">
    <property type="entry name" value="Origin of replication-binding domain, RBD-like"/>
    <property type="match status" value="1"/>
</dbReference>
<evidence type="ECO:0000256" key="4">
    <source>
        <dbReference type="ARBA" id="ARBA00022741"/>
    </source>
</evidence>
<dbReference type="GO" id="GO:0019079">
    <property type="term" value="P:viral genome replication"/>
    <property type="evidence" value="ECO:0007669"/>
    <property type="project" value="InterPro"/>
</dbReference>
<dbReference type="GO" id="GO:0006260">
    <property type="term" value="P:DNA replication"/>
    <property type="evidence" value="ECO:0007669"/>
    <property type="project" value="UniProtKB-KW"/>
</dbReference>
<proteinExistence type="predicted"/>
<reference evidence="7" key="2">
    <citation type="journal article" date="2023" name="Virus Evol.">
        <title>Limited cross-species virus transmission in a spatially restricted coral reef fish community.</title>
        <authorList>
            <person name="Costa V.A."/>
            <person name="Bellwood D.R."/>
            <person name="Mifsud J.C.O."/>
            <person name="Van Brussel K."/>
            <person name="Geoghegan J.L."/>
            <person name="Holmes E.C."/>
            <person name="Harvey E."/>
        </authorList>
    </citation>
    <scope>NUCLEOTIDE SEQUENCE</scope>
    <source>
        <strain evidence="7">F66</strain>
    </source>
</reference>
<dbReference type="Gene3D" id="3.40.50.300">
    <property type="entry name" value="P-loop containing nucleotide triphosphate hydrolases"/>
    <property type="match status" value="1"/>
</dbReference>
<dbReference type="InterPro" id="IPR001257">
    <property type="entry name" value="Parvovirus_NS1_helicase"/>
</dbReference>
<evidence type="ECO:0000256" key="2">
    <source>
        <dbReference type="ARBA" id="ARBA00022562"/>
    </source>
</evidence>
<protein>
    <submittedName>
        <fullName evidence="7">NS1</fullName>
    </submittedName>
</protein>
<dbReference type="InterPro" id="IPR027417">
    <property type="entry name" value="P-loop_NTPase"/>
</dbReference>
<evidence type="ECO:0000256" key="3">
    <source>
        <dbReference type="ARBA" id="ARBA00022705"/>
    </source>
</evidence>
<keyword evidence="3" id="KW-0235">DNA replication</keyword>
<dbReference type="PROSITE" id="PS51206">
    <property type="entry name" value="SF3_HELICASE_1"/>
    <property type="match status" value="1"/>
</dbReference>
<evidence type="ECO:0000256" key="5">
    <source>
        <dbReference type="ARBA" id="ARBA00022840"/>
    </source>
</evidence>
<evidence type="ECO:0000256" key="1">
    <source>
        <dbReference type="ARBA" id="ARBA00004147"/>
    </source>
</evidence>
<organism evidence="7">
    <name type="scientific">Dinematichthys parvovirus</name>
    <dbReference type="NCBI Taxonomy" id="2951515"/>
    <lineage>
        <taxon>Viruses</taxon>
        <taxon>Monodnaviria</taxon>
        <taxon>Shotokuvirae</taxon>
        <taxon>Cossaviricota</taxon>
        <taxon>Quintoviricetes</taxon>
        <taxon>Piccovirales</taxon>
        <taxon>Parvoviridae</taxon>
    </lineage>
</organism>
<dbReference type="SUPFAM" id="SSF52540">
    <property type="entry name" value="P-loop containing nucleoside triphosphate hydrolases"/>
    <property type="match status" value="1"/>
</dbReference>
<feature type="domain" description="SF3 helicase" evidence="6">
    <location>
        <begin position="168"/>
        <end position="390"/>
    </location>
</feature>
<dbReference type="Pfam" id="PF01057">
    <property type="entry name" value="Parvo_NS1"/>
    <property type="match status" value="1"/>
</dbReference>
<evidence type="ECO:0000313" key="7">
    <source>
        <dbReference type="EMBL" id="UVF58813.1"/>
    </source>
</evidence>
<dbReference type="EMBL" id="ON596001">
    <property type="protein sequence ID" value="UVF58813.1"/>
    <property type="molecule type" value="Genomic_DNA"/>
</dbReference>